<evidence type="ECO:0000313" key="4">
    <source>
        <dbReference type="EMBL" id="VZR99334.1"/>
    </source>
</evidence>
<gene>
    <name evidence="4" type="ORF">MF5582_00019</name>
</gene>
<dbReference type="GO" id="GO:0032259">
    <property type="term" value="P:methylation"/>
    <property type="evidence" value="ECO:0007669"/>
    <property type="project" value="UniProtKB-KW"/>
</dbReference>
<accession>A0A654IL70</accession>
<keyword evidence="1" id="KW-0489">Methyltransferase</keyword>
<evidence type="ECO:0000256" key="1">
    <source>
        <dbReference type="ARBA" id="ARBA00022603"/>
    </source>
</evidence>
<dbReference type="GO" id="GO:0008168">
    <property type="term" value="F:methyltransferase activity"/>
    <property type="evidence" value="ECO:0007669"/>
    <property type="project" value="UniProtKB-KW"/>
</dbReference>
<dbReference type="InterPro" id="IPR001525">
    <property type="entry name" value="C5_MeTfrase"/>
</dbReference>
<dbReference type="AlphaFoldDB" id="A0A654IL70"/>
<dbReference type="GO" id="GO:0009307">
    <property type="term" value="P:DNA restriction-modification system"/>
    <property type="evidence" value="ECO:0007669"/>
    <property type="project" value="UniProtKB-KW"/>
</dbReference>
<organism evidence="4">
    <name type="scientific">Mycoplasma feriruminatoris</name>
    <dbReference type="NCBI Taxonomy" id="1179777"/>
    <lineage>
        <taxon>Bacteria</taxon>
        <taxon>Bacillati</taxon>
        <taxon>Mycoplasmatota</taxon>
        <taxon>Mollicutes</taxon>
        <taxon>Mycoplasmataceae</taxon>
        <taxon>Mycoplasma</taxon>
    </lineage>
</organism>
<dbReference type="InterPro" id="IPR029063">
    <property type="entry name" value="SAM-dependent_MTases_sf"/>
</dbReference>
<evidence type="ECO:0000256" key="2">
    <source>
        <dbReference type="ARBA" id="ARBA00022679"/>
    </source>
</evidence>
<reference evidence="4" key="1">
    <citation type="submission" date="2019-11" db="EMBL/GenBank/DDBJ databases">
        <authorList>
            <person name="Falquet L."/>
            <person name="Falquet L."/>
        </authorList>
    </citation>
    <scope>NUCLEOTIDE SEQUENCE</scope>
    <source>
        <strain evidence="4">14/OD_0492</strain>
    </source>
</reference>
<proteinExistence type="predicted"/>
<protein>
    <submittedName>
        <fullName evidence="4">Uncharacterized protein</fullName>
    </submittedName>
</protein>
<keyword evidence="3" id="KW-0680">Restriction system</keyword>
<sequence>MIECNHLLEYLNNDFRVTQNNITKTRLDHKYTTFNSEAYVYLPKGYGPTLTASGANSRLKFYFQETNELKYISPRQAFLYMGFNKRDYLSIAKQNLLNDSKLLFLCGNSISVEVLEALFKEVILCLI</sequence>
<dbReference type="Pfam" id="PF00145">
    <property type="entry name" value="DNA_methylase"/>
    <property type="match status" value="1"/>
</dbReference>
<evidence type="ECO:0000256" key="3">
    <source>
        <dbReference type="ARBA" id="ARBA00022747"/>
    </source>
</evidence>
<dbReference type="EMBL" id="LR739237">
    <property type="protein sequence ID" value="VZR99334.1"/>
    <property type="molecule type" value="Genomic_DNA"/>
</dbReference>
<dbReference type="Gene3D" id="3.90.120.10">
    <property type="entry name" value="DNA Methylase, subunit A, domain 2"/>
    <property type="match status" value="1"/>
</dbReference>
<dbReference type="SUPFAM" id="SSF53335">
    <property type="entry name" value="S-adenosyl-L-methionine-dependent methyltransferases"/>
    <property type="match status" value="1"/>
</dbReference>
<name>A0A654IL70_9MOLU</name>
<keyword evidence="2" id="KW-0808">Transferase</keyword>